<evidence type="ECO:0000313" key="12">
    <source>
        <dbReference type="Proteomes" id="UP000261420"/>
    </source>
</evidence>
<evidence type="ECO:0000256" key="7">
    <source>
        <dbReference type="ARBA" id="ARBA00023180"/>
    </source>
</evidence>
<dbReference type="RefSeq" id="XP_022601271.1">
    <property type="nucleotide sequence ID" value="XM_022745550.1"/>
</dbReference>
<dbReference type="Gene3D" id="2.130.10.130">
    <property type="entry name" value="Integrin alpha, N-terminal"/>
    <property type="match status" value="1"/>
</dbReference>
<proteinExistence type="inferred from homology"/>
<dbReference type="Pfam" id="PF13517">
    <property type="entry name" value="FG-GAP_3"/>
    <property type="match status" value="1"/>
</dbReference>
<keyword evidence="12" id="KW-1185">Reference proteome</keyword>
<dbReference type="STRING" id="41447.ENSSDUP00000014673"/>
<dbReference type="AlphaFoldDB" id="A0A3B4U948"/>
<dbReference type="PANTHER" id="PTHR13412:SF0">
    <property type="entry name" value="T-CELL IMMUNOMODULATORY PROTEIN"/>
    <property type="match status" value="1"/>
</dbReference>
<keyword evidence="4 9" id="KW-0732">Signal</keyword>
<dbReference type="Ensembl" id="ENSSDUT00000014955.1">
    <property type="protein sequence ID" value="ENSSDUP00000014673.1"/>
    <property type="gene ID" value="ENSSDUG00000010700.1"/>
</dbReference>
<keyword evidence="7" id="KW-0325">Glycoprotein</keyword>
<evidence type="ECO:0000256" key="5">
    <source>
        <dbReference type="ARBA" id="ARBA00022989"/>
    </source>
</evidence>
<evidence type="ECO:0000256" key="4">
    <source>
        <dbReference type="ARBA" id="ARBA00022729"/>
    </source>
</evidence>
<dbReference type="InterPro" id="IPR024881">
    <property type="entry name" value="Tip"/>
</dbReference>
<reference evidence="11" key="2">
    <citation type="submission" date="2025-09" db="UniProtKB">
        <authorList>
            <consortium name="Ensembl"/>
        </authorList>
    </citation>
    <scope>IDENTIFICATION</scope>
</reference>
<name>A0A3B4U948_SERDU</name>
<comment type="subcellular location">
    <subcellularLocation>
        <location evidence="1">Membrane</location>
        <topology evidence="1">Single-pass type I membrane protein</topology>
    </subcellularLocation>
</comment>
<evidence type="ECO:0000256" key="2">
    <source>
        <dbReference type="ARBA" id="ARBA00006496"/>
    </source>
</evidence>
<protein>
    <submittedName>
        <fullName evidence="11">Integrin alpha FG-GAP repeat containing 1</fullName>
    </submittedName>
</protein>
<dbReference type="GO" id="GO:0005886">
    <property type="term" value="C:plasma membrane"/>
    <property type="evidence" value="ECO:0007669"/>
    <property type="project" value="TreeGrafter"/>
</dbReference>
<evidence type="ECO:0000259" key="10">
    <source>
        <dbReference type="Pfam" id="PF23122"/>
    </source>
</evidence>
<dbReference type="Pfam" id="PF23122">
    <property type="entry name" value="C2_ITFG1"/>
    <property type="match status" value="1"/>
</dbReference>
<dbReference type="InterPro" id="IPR013517">
    <property type="entry name" value="FG-GAP"/>
</dbReference>
<accession>A0A3B4U948</accession>
<dbReference type="Proteomes" id="UP000261420">
    <property type="component" value="Unplaced"/>
</dbReference>
<feature type="domain" description="T-cell immunomodulatory protein TIP C2" evidence="10">
    <location>
        <begin position="438"/>
        <end position="539"/>
    </location>
</feature>
<dbReference type="OMA" id="PGDWIPW"/>
<dbReference type="PANTHER" id="PTHR13412">
    <property type="entry name" value="T-CELL IMMUNOMODULATORY PROTEIN HOMOLOG"/>
    <property type="match status" value="1"/>
</dbReference>
<evidence type="ECO:0000256" key="1">
    <source>
        <dbReference type="ARBA" id="ARBA00004479"/>
    </source>
</evidence>
<dbReference type="GeneID" id="111221948"/>
<reference evidence="11" key="1">
    <citation type="submission" date="2025-08" db="UniProtKB">
        <authorList>
            <consortium name="Ensembl"/>
        </authorList>
    </citation>
    <scope>IDENTIFICATION</scope>
</reference>
<organism evidence="11 12">
    <name type="scientific">Seriola dumerili</name>
    <name type="common">Greater amberjack</name>
    <name type="synonym">Caranx dumerili</name>
    <dbReference type="NCBI Taxonomy" id="41447"/>
    <lineage>
        <taxon>Eukaryota</taxon>
        <taxon>Metazoa</taxon>
        <taxon>Chordata</taxon>
        <taxon>Craniata</taxon>
        <taxon>Vertebrata</taxon>
        <taxon>Euteleostomi</taxon>
        <taxon>Actinopterygii</taxon>
        <taxon>Neopterygii</taxon>
        <taxon>Teleostei</taxon>
        <taxon>Neoteleostei</taxon>
        <taxon>Acanthomorphata</taxon>
        <taxon>Carangaria</taxon>
        <taxon>Carangiformes</taxon>
        <taxon>Carangidae</taxon>
        <taxon>Seriola</taxon>
    </lineage>
</organism>
<comment type="similarity">
    <text evidence="2">Belongs to the TIP family.</text>
</comment>
<keyword evidence="3 8" id="KW-0812">Transmembrane</keyword>
<keyword evidence="6 8" id="KW-0472">Membrane</keyword>
<keyword evidence="5 8" id="KW-1133">Transmembrane helix</keyword>
<evidence type="ECO:0000256" key="9">
    <source>
        <dbReference type="SAM" id="SignalP"/>
    </source>
</evidence>
<dbReference type="InterPro" id="IPR057089">
    <property type="entry name" value="C2_TIP"/>
</dbReference>
<evidence type="ECO:0000256" key="8">
    <source>
        <dbReference type="SAM" id="Phobius"/>
    </source>
</evidence>
<sequence>MWITKSNIFAFLLLFVIQNNTFALQDVTADLFGTENSGTVAAFGDFNSDKQTDIFIIREQSELVIFLADSKPPYFKPKVQISKKVFPRDTIITSVVPGDYDGDSQMDVLLTAEMNSKPETIVFIFWGNNQTLDMGGWLSLNKTFTDQPLVMDFNGDMIPDIFGVTDGISTEVCYLTNRIPVWRNALSSPVSMRIPHSNAFIDLNMDFTADLFLTTKGPAFETWISKNGNFTKAEVMPAKPPASVIGQSSFVDFDGDGYQDHLLPVCLDDKCHRSAIYLAKSGSKEWVPVLSDFQRRETVWSFVPGTPSQPLALHLGDYNLDGFPDALVVLRNSSGSGQQAFLLENVPCNNVSCHSVGRMFHIHWDQSDLGAIQNAVMATFFDIYEDGILDMLVLSQAAGKNDLIIHALKNNFEADAYFVKVMVLSGLCSNDCPEEVKPFGVNQPGPYVMYTTADSNGYLKNASAGQLSQSAHFSLQLPYTVLGLGRSANFLDHLFVGIPRQPGETDIRKQEWTAIIPNSQLIVIPFPHDKPRSWSAKLYLTPSNSVLLTAIALIGVCVFILVIIGILHWQEKKADDREKRQEAHRFHFDAM</sequence>
<dbReference type="InterPro" id="IPR028994">
    <property type="entry name" value="Integrin_alpha_N"/>
</dbReference>
<dbReference type="GeneTree" id="ENSGT00390000013367"/>
<feature type="signal peptide" evidence="9">
    <location>
        <begin position="1"/>
        <end position="23"/>
    </location>
</feature>
<feature type="chain" id="PRO_5017193046" evidence="9">
    <location>
        <begin position="24"/>
        <end position="591"/>
    </location>
</feature>
<dbReference type="SUPFAM" id="SSF69318">
    <property type="entry name" value="Integrin alpha N-terminal domain"/>
    <property type="match status" value="1"/>
</dbReference>
<evidence type="ECO:0000313" key="11">
    <source>
        <dbReference type="Ensembl" id="ENSSDUP00000014673.1"/>
    </source>
</evidence>
<feature type="transmembrane region" description="Helical" evidence="8">
    <location>
        <begin position="546"/>
        <end position="569"/>
    </location>
</feature>
<evidence type="ECO:0000256" key="6">
    <source>
        <dbReference type="ARBA" id="ARBA00023136"/>
    </source>
</evidence>
<evidence type="ECO:0000256" key="3">
    <source>
        <dbReference type="ARBA" id="ARBA00022692"/>
    </source>
</evidence>